<evidence type="ECO:0000313" key="3">
    <source>
        <dbReference type="Proteomes" id="UP000230605"/>
    </source>
</evidence>
<keyword evidence="4" id="KW-1185">Reference proteome</keyword>
<dbReference type="EMBL" id="LKMD01000106">
    <property type="protein sequence ID" value="PIA92090.1"/>
    <property type="molecule type" value="Genomic_DNA"/>
</dbReference>
<reference evidence="2 4" key="2">
    <citation type="submission" date="2023-09" db="EMBL/GenBank/DDBJ databases">
        <title>Complete-Gapless Cercospora beticola genome.</title>
        <authorList>
            <person name="Wyatt N.A."/>
            <person name="Spanner R.E."/>
            <person name="Bolton M.D."/>
        </authorList>
    </citation>
    <scope>NUCLEOTIDE SEQUENCE [LARGE SCALE GENOMIC DNA]</scope>
    <source>
        <strain evidence="2">Cb09-40</strain>
    </source>
</reference>
<organism evidence="1 3">
    <name type="scientific">Cercospora beticola</name>
    <name type="common">Sugarbeet leaf spot fungus</name>
    <dbReference type="NCBI Taxonomy" id="122368"/>
    <lineage>
        <taxon>Eukaryota</taxon>
        <taxon>Fungi</taxon>
        <taxon>Dikarya</taxon>
        <taxon>Ascomycota</taxon>
        <taxon>Pezizomycotina</taxon>
        <taxon>Dothideomycetes</taxon>
        <taxon>Dothideomycetidae</taxon>
        <taxon>Mycosphaerellales</taxon>
        <taxon>Mycosphaerellaceae</taxon>
        <taxon>Cercospora</taxon>
    </lineage>
</organism>
<dbReference type="EMBL" id="CP134190">
    <property type="protein sequence ID" value="WPB06694.1"/>
    <property type="molecule type" value="Genomic_DNA"/>
</dbReference>
<reference evidence="1 3" key="1">
    <citation type="submission" date="2015-10" db="EMBL/GenBank/DDBJ databases">
        <title>The cercosporin biosynthetic gene cluster was horizontally transferred to several fungal lineages and shown to be expanded in Cercospora beticola based on microsynteny with recipient genomes.</title>
        <authorList>
            <person name="De Jonge R."/>
            <person name="Ebert M.K."/>
            <person name="Suttle J.C."/>
            <person name="Jurick Ii W.M."/>
            <person name="Secor G.A."/>
            <person name="Thomma B.P."/>
            <person name="Van De Peer Y."/>
            <person name="Bolton M.D."/>
        </authorList>
    </citation>
    <scope>NUCLEOTIDE SEQUENCE [LARGE SCALE GENOMIC DNA]</scope>
    <source>
        <strain evidence="1 3">09-40</strain>
    </source>
</reference>
<sequence length="175" mass="19327">MAITLLEVRNKSDALMVPMNEVRSGAWSSTLQFLATEGLNSCTAVAIVSRNGSVLAHIAPRTESVPGDDNVRVLMQSVIQHYNSRKQAGLSPDSTTSIVLTAVYGGNIALPNQINTIRLVLDRLGLPIVFQQYRVHEIGEHRREGETSIIVHGRHGRDPRIYVNDRLFVSKTTNQ</sequence>
<evidence type="ECO:0000313" key="1">
    <source>
        <dbReference type="EMBL" id="PIA92090.1"/>
    </source>
</evidence>
<proteinExistence type="predicted"/>
<dbReference type="Proteomes" id="UP001302367">
    <property type="component" value="Chromosome 7"/>
</dbReference>
<gene>
    <name evidence="1" type="ORF">CB0940_09031</name>
    <name evidence="2" type="ORF">RHO25_011353</name>
</gene>
<protein>
    <submittedName>
        <fullName evidence="1">Uncharacterized protein</fullName>
    </submittedName>
</protein>
<dbReference type="AlphaFoldDB" id="A0A2G5HHR9"/>
<accession>A0A2G5HHR9</accession>
<dbReference type="Proteomes" id="UP000230605">
    <property type="component" value="Chromosome 7"/>
</dbReference>
<evidence type="ECO:0000313" key="2">
    <source>
        <dbReference type="EMBL" id="WPB06694.1"/>
    </source>
</evidence>
<evidence type="ECO:0000313" key="4">
    <source>
        <dbReference type="Proteomes" id="UP001302367"/>
    </source>
</evidence>
<dbReference type="OrthoDB" id="3902367at2759"/>
<name>A0A2G5HHR9_CERBT</name>